<evidence type="ECO:0000256" key="1">
    <source>
        <dbReference type="SAM" id="MobiDB-lite"/>
    </source>
</evidence>
<evidence type="ECO:0000313" key="2">
    <source>
        <dbReference type="EMBL" id="OAT12104.1"/>
    </source>
</evidence>
<feature type="region of interest" description="Disordered" evidence="1">
    <location>
        <begin position="1"/>
        <end position="45"/>
    </location>
</feature>
<name>A0A179UVM5_BLAGS</name>
<dbReference type="RefSeq" id="XP_002622094.2">
    <property type="nucleotide sequence ID" value="XM_002622048.2"/>
</dbReference>
<dbReference type="Proteomes" id="UP000002038">
    <property type="component" value="Unassembled WGS sequence"/>
</dbReference>
<feature type="compositionally biased region" description="Basic residues" evidence="1">
    <location>
        <begin position="15"/>
        <end position="33"/>
    </location>
</feature>
<dbReference type="EMBL" id="GG657466">
    <property type="protein sequence ID" value="OAT12104.1"/>
    <property type="molecule type" value="Genomic_DNA"/>
</dbReference>
<dbReference type="VEuPathDB" id="FungiDB:BDBG_07496"/>
<dbReference type="KEGG" id="bgh:BDBG_07496"/>
<protein>
    <submittedName>
        <fullName evidence="2">Uncharacterized protein</fullName>
    </submittedName>
</protein>
<feature type="region of interest" description="Disordered" evidence="1">
    <location>
        <begin position="88"/>
        <end position="113"/>
    </location>
</feature>
<dbReference type="AlphaFoldDB" id="A0A179UVM5"/>
<sequence>MSESRRATRRGEQKMKKKKKKKKKKMERKKKQKGMTQVGEVETDKTKMGNAAIMLSRKQELGPGSGTSRPTLDGMRIQVTFSARDFQHSALLTTHPQPNSEVPRTSTSPRFLY</sequence>
<gene>
    <name evidence="2" type="ORF">BDBG_07496</name>
</gene>
<proteinExistence type="predicted"/>
<keyword evidence="3" id="KW-1185">Reference proteome</keyword>
<feature type="compositionally biased region" description="Basic and acidic residues" evidence="1">
    <location>
        <begin position="1"/>
        <end position="14"/>
    </location>
</feature>
<reference evidence="3" key="1">
    <citation type="journal article" date="2015" name="PLoS Genet.">
        <title>The dynamic genome and transcriptome of the human fungal pathogen Blastomyces and close relative Emmonsia.</title>
        <authorList>
            <person name="Munoz J.F."/>
            <person name="Gauthier G.M."/>
            <person name="Desjardins C.A."/>
            <person name="Gallo J.E."/>
            <person name="Holder J."/>
            <person name="Sullivan T.D."/>
            <person name="Marty A.J."/>
            <person name="Carmen J.C."/>
            <person name="Chen Z."/>
            <person name="Ding L."/>
            <person name="Gujja S."/>
            <person name="Magrini V."/>
            <person name="Misas E."/>
            <person name="Mitreva M."/>
            <person name="Priest M."/>
            <person name="Saif S."/>
            <person name="Whiston E.A."/>
            <person name="Young S."/>
            <person name="Zeng Q."/>
            <person name="Goldman W.E."/>
            <person name="Mardis E.R."/>
            <person name="Taylor J.W."/>
            <person name="McEwen J.G."/>
            <person name="Clay O.K."/>
            <person name="Klein B.S."/>
            <person name="Cuomo C.A."/>
        </authorList>
    </citation>
    <scope>NUCLEOTIDE SEQUENCE [LARGE SCALE GENOMIC DNA]</scope>
    <source>
        <strain evidence="3">SLH14081</strain>
    </source>
</reference>
<evidence type="ECO:0000313" key="3">
    <source>
        <dbReference type="Proteomes" id="UP000002038"/>
    </source>
</evidence>
<dbReference type="GeneID" id="8502476"/>
<accession>A0A179UVM5</accession>
<feature type="compositionally biased region" description="Polar residues" evidence="1">
    <location>
        <begin position="90"/>
        <end position="113"/>
    </location>
</feature>
<organism evidence="2 3">
    <name type="scientific">Blastomyces gilchristii (strain SLH14081)</name>
    <name type="common">Blastomyces dermatitidis</name>
    <dbReference type="NCBI Taxonomy" id="559298"/>
    <lineage>
        <taxon>Eukaryota</taxon>
        <taxon>Fungi</taxon>
        <taxon>Dikarya</taxon>
        <taxon>Ascomycota</taxon>
        <taxon>Pezizomycotina</taxon>
        <taxon>Eurotiomycetes</taxon>
        <taxon>Eurotiomycetidae</taxon>
        <taxon>Onygenales</taxon>
        <taxon>Ajellomycetaceae</taxon>
        <taxon>Blastomyces</taxon>
    </lineage>
</organism>